<name>A0ABR2PIN4_9ROSI</name>
<protein>
    <submittedName>
        <fullName evidence="2">Uncharacterized protein</fullName>
    </submittedName>
</protein>
<dbReference type="InterPro" id="IPR027417">
    <property type="entry name" value="P-loop_NTPase"/>
</dbReference>
<feature type="region of interest" description="Disordered" evidence="1">
    <location>
        <begin position="27"/>
        <end position="46"/>
    </location>
</feature>
<evidence type="ECO:0000256" key="1">
    <source>
        <dbReference type="SAM" id="MobiDB-lite"/>
    </source>
</evidence>
<comment type="caution">
    <text evidence="2">The sequence shown here is derived from an EMBL/GenBank/DDBJ whole genome shotgun (WGS) entry which is preliminary data.</text>
</comment>
<sequence>MTTVSRGMLLADISGENDQQEVVQQLHKASSVPRITSQKGNYPESRNVPDAEAVLLQKDLEVVNAGGERRRLLNIAMSLVSFPRNPQVDLQAQDRAHSIGQKKEVQVFRFCTQV</sequence>
<proteinExistence type="predicted"/>
<evidence type="ECO:0000313" key="2">
    <source>
        <dbReference type="EMBL" id="KAK8988174.1"/>
    </source>
</evidence>
<dbReference type="EMBL" id="JBBPBN010000059">
    <property type="protein sequence ID" value="KAK8988174.1"/>
    <property type="molecule type" value="Genomic_DNA"/>
</dbReference>
<organism evidence="2 3">
    <name type="scientific">Hibiscus sabdariffa</name>
    <name type="common">roselle</name>
    <dbReference type="NCBI Taxonomy" id="183260"/>
    <lineage>
        <taxon>Eukaryota</taxon>
        <taxon>Viridiplantae</taxon>
        <taxon>Streptophyta</taxon>
        <taxon>Embryophyta</taxon>
        <taxon>Tracheophyta</taxon>
        <taxon>Spermatophyta</taxon>
        <taxon>Magnoliopsida</taxon>
        <taxon>eudicotyledons</taxon>
        <taxon>Gunneridae</taxon>
        <taxon>Pentapetalae</taxon>
        <taxon>rosids</taxon>
        <taxon>malvids</taxon>
        <taxon>Malvales</taxon>
        <taxon>Malvaceae</taxon>
        <taxon>Malvoideae</taxon>
        <taxon>Hibiscus</taxon>
    </lineage>
</organism>
<reference evidence="2 3" key="1">
    <citation type="journal article" date="2024" name="G3 (Bethesda)">
        <title>Genome assembly of Hibiscus sabdariffa L. provides insights into metabolisms of medicinal natural products.</title>
        <authorList>
            <person name="Kim T."/>
        </authorList>
    </citation>
    <scope>NUCLEOTIDE SEQUENCE [LARGE SCALE GENOMIC DNA]</scope>
    <source>
        <strain evidence="2">TK-2024</strain>
        <tissue evidence="2">Old leaves</tissue>
    </source>
</reference>
<keyword evidence="3" id="KW-1185">Reference proteome</keyword>
<dbReference type="Gene3D" id="3.40.50.300">
    <property type="entry name" value="P-loop containing nucleotide triphosphate hydrolases"/>
    <property type="match status" value="1"/>
</dbReference>
<dbReference type="SUPFAM" id="SSF52540">
    <property type="entry name" value="P-loop containing nucleoside triphosphate hydrolases"/>
    <property type="match status" value="1"/>
</dbReference>
<gene>
    <name evidence="2" type="ORF">V6N11_065770</name>
</gene>
<dbReference type="Proteomes" id="UP001396334">
    <property type="component" value="Unassembled WGS sequence"/>
</dbReference>
<accession>A0ABR2PIN4</accession>
<evidence type="ECO:0000313" key="3">
    <source>
        <dbReference type="Proteomes" id="UP001396334"/>
    </source>
</evidence>